<dbReference type="NCBIfam" id="TIGR00830">
    <property type="entry name" value="PTBA"/>
    <property type="match status" value="1"/>
</dbReference>
<evidence type="ECO:0000256" key="4">
    <source>
        <dbReference type="ARBA" id="ARBA00022679"/>
    </source>
</evidence>
<keyword evidence="9" id="KW-1185">Reference proteome</keyword>
<evidence type="ECO:0000256" key="3">
    <source>
        <dbReference type="ARBA" id="ARBA00022597"/>
    </source>
</evidence>
<dbReference type="InterPro" id="IPR001127">
    <property type="entry name" value="PTS_EIIA_1_perm"/>
</dbReference>
<dbReference type="InterPro" id="IPR011055">
    <property type="entry name" value="Dup_hybrid_motif"/>
</dbReference>
<dbReference type="SUPFAM" id="SSF51261">
    <property type="entry name" value="Duplicated hybrid motif"/>
    <property type="match status" value="1"/>
</dbReference>
<proteinExistence type="predicted"/>
<evidence type="ECO:0000256" key="1">
    <source>
        <dbReference type="ARBA" id="ARBA00004496"/>
    </source>
</evidence>
<keyword evidence="6" id="KW-0418">Kinase</keyword>
<dbReference type="PROSITE" id="PS51093">
    <property type="entry name" value="PTS_EIIA_TYPE_1"/>
    <property type="match status" value="1"/>
</dbReference>
<dbReference type="InterPro" id="IPR050890">
    <property type="entry name" value="PTS_EIIA_component"/>
</dbReference>
<evidence type="ECO:0000256" key="6">
    <source>
        <dbReference type="ARBA" id="ARBA00022777"/>
    </source>
</evidence>
<name>A0ABY2IQH1_9MICO</name>
<dbReference type="PANTHER" id="PTHR45008">
    <property type="entry name" value="PTS SYSTEM GLUCOSE-SPECIFIC EIIA COMPONENT"/>
    <property type="match status" value="1"/>
</dbReference>
<protein>
    <submittedName>
        <fullName evidence="8">PTS glucose transporter subunit IIA</fullName>
    </submittedName>
</protein>
<keyword evidence="4" id="KW-0808">Transferase</keyword>
<dbReference type="PANTHER" id="PTHR45008:SF1">
    <property type="entry name" value="PTS SYSTEM GLUCOSE-SPECIFIC EIIA COMPONENT"/>
    <property type="match status" value="1"/>
</dbReference>
<keyword evidence="2" id="KW-0813">Transport</keyword>
<dbReference type="Pfam" id="PF00358">
    <property type="entry name" value="PTS_EIIA_1"/>
    <property type="match status" value="1"/>
</dbReference>
<evidence type="ECO:0000256" key="5">
    <source>
        <dbReference type="ARBA" id="ARBA00022683"/>
    </source>
</evidence>
<evidence type="ECO:0000259" key="7">
    <source>
        <dbReference type="PROSITE" id="PS51093"/>
    </source>
</evidence>
<gene>
    <name evidence="8" type="ORF">E3O46_09640</name>
</gene>
<feature type="domain" description="PTS EIIA type-1" evidence="7">
    <location>
        <begin position="22"/>
        <end position="126"/>
    </location>
</feature>
<dbReference type="Proteomes" id="UP000297604">
    <property type="component" value="Unassembled WGS sequence"/>
</dbReference>
<keyword evidence="5" id="KW-0598">Phosphotransferase system</keyword>
<dbReference type="Gene3D" id="2.70.70.10">
    <property type="entry name" value="Glucose Permease (Domain IIA)"/>
    <property type="match status" value="1"/>
</dbReference>
<evidence type="ECO:0000313" key="8">
    <source>
        <dbReference type="EMBL" id="TFC20733.1"/>
    </source>
</evidence>
<sequence>MTPVVVLAPVPGRAVGLAEVPDPTFAQAIVGPGAAIDPPRGMVDAIAPITGRLLKVFPHAFVILSPDGIGVLVHLGIDTVELRGEGFTLRAKQGDQVAAGDVIVTWDSAAVEAGGRNPIVPVIILERTHENIALADAVTAGADLAAGDLFLTVTS</sequence>
<evidence type="ECO:0000313" key="9">
    <source>
        <dbReference type="Proteomes" id="UP000297604"/>
    </source>
</evidence>
<reference evidence="8 9" key="1">
    <citation type="submission" date="2019-03" db="EMBL/GenBank/DDBJ databases">
        <title>Genomics of glacier-inhabiting Cryobacterium strains.</title>
        <authorList>
            <person name="Liu Q."/>
            <person name="Xin Y.-H."/>
        </authorList>
    </citation>
    <scope>NUCLEOTIDE SEQUENCE [LARGE SCALE GENOMIC DNA]</scope>
    <source>
        <strain evidence="8 9">MDB1-5</strain>
    </source>
</reference>
<keyword evidence="3 8" id="KW-0762">Sugar transport</keyword>
<dbReference type="EMBL" id="SOFS01000019">
    <property type="protein sequence ID" value="TFC20733.1"/>
    <property type="molecule type" value="Genomic_DNA"/>
</dbReference>
<accession>A0ABY2IQH1</accession>
<comment type="caution">
    <text evidence="8">The sequence shown here is derived from an EMBL/GenBank/DDBJ whole genome shotgun (WGS) entry which is preliminary data.</text>
</comment>
<organism evidence="8 9">
    <name type="scientific">Cryobacterium glucosi</name>
    <dbReference type="NCBI Taxonomy" id="1259175"/>
    <lineage>
        <taxon>Bacteria</taxon>
        <taxon>Bacillati</taxon>
        <taxon>Actinomycetota</taxon>
        <taxon>Actinomycetes</taxon>
        <taxon>Micrococcales</taxon>
        <taxon>Microbacteriaceae</taxon>
        <taxon>Cryobacterium</taxon>
    </lineage>
</organism>
<evidence type="ECO:0000256" key="2">
    <source>
        <dbReference type="ARBA" id="ARBA00022448"/>
    </source>
</evidence>
<comment type="subcellular location">
    <subcellularLocation>
        <location evidence="1">Cytoplasm</location>
    </subcellularLocation>
</comment>
<dbReference type="PROSITE" id="PS00371">
    <property type="entry name" value="PTS_EIIA_TYPE_1_HIS"/>
    <property type="match status" value="1"/>
</dbReference>